<dbReference type="Gene3D" id="2.60.120.260">
    <property type="entry name" value="Galactose-binding domain-like"/>
    <property type="match status" value="1"/>
</dbReference>
<dbReference type="RefSeq" id="WP_272145362.1">
    <property type="nucleotide sequence ID" value="NZ_JAQNDM010000002.1"/>
</dbReference>
<name>A0ABT5DLX6_9BACT</name>
<evidence type="ECO:0008006" key="4">
    <source>
        <dbReference type="Google" id="ProtNLM"/>
    </source>
</evidence>
<reference evidence="2 3" key="1">
    <citation type="submission" date="2022-11" db="EMBL/GenBank/DDBJ databases">
        <title>Minimal conservation of predation-associated metabolite biosynthetic gene clusters underscores biosynthetic potential of Myxococcota including descriptions for ten novel species: Archangium lansinium sp. nov., Myxococcus landrumus sp. nov., Nannocystis bai.</title>
        <authorList>
            <person name="Ahearne A."/>
            <person name="Stevens C."/>
            <person name="Dowd S."/>
        </authorList>
    </citation>
    <scope>NUCLEOTIDE SEQUENCE [LARGE SCALE GENOMIC DNA]</scope>
    <source>
        <strain evidence="2 3">NCWAL01</strain>
    </source>
</reference>
<feature type="region of interest" description="Disordered" evidence="1">
    <location>
        <begin position="429"/>
        <end position="453"/>
    </location>
</feature>
<dbReference type="SUPFAM" id="SSF49899">
    <property type="entry name" value="Concanavalin A-like lectins/glucanases"/>
    <property type="match status" value="1"/>
</dbReference>
<organism evidence="2 3">
    <name type="scientific">Stigmatella ashevillensis</name>
    <dbReference type="NCBI Taxonomy" id="2995309"/>
    <lineage>
        <taxon>Bacteria</taxon>
        <taxon>Pseudomonadati</taxon>
        <taxon>Myxococcota</taxon>
        <taxon>Myxococcia</taxon>
        <taxon>Myxococcales</taxon>
        <taxon>Cystobacterineae</taxon>
        <taxon>Archangiaceae</taxon>
        <taxon>Stigmatella</taxon>
    </lineage>
</organism>
<protein>
    <recommendedName>
        <fullName evidence="4">DUF1080 domain-containing protein</fullName>
    </recommendedName>
</protein>
<keyword evidence="3" id="KW-1185">Reference proteome</keyword>
<dbReference type="EMBL" id="JAQNDM010000002">
    <property type="protein sequence ID" value="MDC0714670.1"/>
    <property type="molecule type" value="Genomic_DNA"/>
</dbReference>
<feature type="compositionally biased region" description="Pro residues" evidence="1">
    <location>
        <begin position="271"/>
        <end position="288"/>
    </location>
</feature>
<feature type="region of interest" description="Disordered" evidence="1">
    <location>
        <begin position="268"/>
        <end position="317"/>
    </location>
</feature>
<evidence type="ECO:0000313" key="2">
    <source>
        <dbReference type="EMBL" id="MDC0714670.1"/>
    </source>
</evidence>
<evidence type="ECO:0000256" key="1">
    <source>
        <dbReference type="SAM" id="MobiDB-lite"/>
    </source>
</evidence>
<proteinExistence type="predicted"/>
<dbReference type="Proteomes" id="UP001221838">
    <property type="component" value="Unassembled WGS sequence"/>
</dbReference>
<sequence length="453" mass="48711">MRLNRRRGYFEGLAILGAWVFALTAGGAWAQETQEAQEAPSLQAVRIPGGQAWGGGNSGWEAALRDTPAFRFQEAARFTFLTTRNTGYPRVEGDRLVLIPENRANAAGAVFLNEPVRPPFAVQFQFSTFNRGGGGPWAVGDGVVLMFGRRAPARRESLPVGGTRGFNPDGVGFGVHLPLYGNERGVLLTDGSGRSLASRPNPAAYTGGEWATLRVEVERDGIRVFLNGEPQIDWRGQVQLSSDRLALSAATGAAGALHAVRDVRLTFQPRQAPPPPPHGPPPGPPSGPPQRGELLTNGGFEQPSLPRGNYRSMPSVPGWNRSVGRSIELQNRVAGSPASGDQYIELDGDDNTGIYQEVSTRPGAEYELRLAFSARPGTDVSDNALDVVWNGRVLTRLQASGQGLSETAWTYAIFRVRAEGPSSRVELRDVGASNGSGTYVDDVSLRQVTDSRR</sequence>
<dbReference type="Gene3D" id="2.60.120.560">
    <property type="entry name" value="Exo-inulinase, domain 1"/>
    <property type="match status" value="1"/>
</dbReference>
<evidence type="ECO:0000313" key="3">
    <source>
        <dbReference type="Proteomes" id="UP001221838"/>
    </source>
</evidence>
<dbReference type="InterPro" id="IPR013320">
    <property type="entry name" value="ConA-like_dom_sf"/>
</dbReference>
<comment type="caution">
    <text evidence="2">The sequence shown here is derived from an EMBL/GenBank/DDBJ whole genome shotgun (WGS) entry which is preliminary data.</text>
</comment>
<gene>
    <name evidence="2" type="ORF">POL68_39845</name>
</gene>
<accession>A0ABT5DLX6</accession>